<name>A0A1M7TSG9_9RHOB</name>
<reference evidence="7 8" key="1">
    <citation type="submission" date="2016-12" db="EMBL/GenBank/DDBJ databases">
        <authorList>
            <person name="Song W.-J."/>
            <person name="Kurnit D.M."/>
        </authorList>
    </citation>
    <scope>NUCLEOTIDE SEQUENCE [LARGE SCALE GENOMIC DNA]</scope>
    <source>
        <strain evidence="7 8">CGMCC 1.10808</strain>
    </source>
</reference>
<feature type="binding site" evidence="6">
    <location>
        <position position="156"/>
    </location>
    <ligand>
        <name>S-adenosyl-L-methionine</name>
        <dbReference type="ChEBI" id="CHEBI:59789"/>
    </ligand>
</feature>
<dbReference type="STRING" id="1189325.SAMN04488119_10942"/>
<dbReference type="PANTHER" id="PTHR43648">
    <property type="entry name" value="ELECTRON TRANSFER FLAVOPROTEIN BETA SUBUNIT LYSINE METHYLTRANSFERASE"/>
    <property type="match status" value="1"/>
</dbReference>
<keyword evidence="4 6" id="KW-0808">Transferase</keyword>
<dbReference type="RefSeq" id="WP_072748029.1">
    <property type="nucleotide sequence ID" value="NZ_FOHL01000009.1"/>
</dbReference>
<dbReference type="GO" id="GO:0005840">
    <property type="term" value="C:ribosome"/>
    <property type="evidence" value="ECO:0007669"/>
    <property type="project" value="UniProtKB-KW"/>
</dbReference>
<evidence type="ECO:0000256" key="1">
    <source>
        <dbReference type="ARBA" id="ARBA00009741"/>
    </source>
</evidence>
<evidence type="ECO:0000256" key="5">
    <source>
        <dbReference type="ARBA" id="ARBA00022691"/>
    </source>
</evidence>
<dbReference type="HAMAP" id="MF_00735">
    <property type="entry name" value="Methyltr_PrmA"/>
    <property type="match status" value="1"/>
</dbReference>
<dbReference type="Proteomes" id="UP000184066">
    <property type="component" value="Unassembled WGS sequence"/>
</dbReference>
<dbReference type="SUPFAM" id="SSF53335">
    <property type="entry name" value="S-adenosyl-L-methionine-dependent methyltransferases"/>
    <property type="match status" value="1"/>
</dbReference>
<organism evidence="7 8">
    <name type="scientific">Oceanicella actignis</name>
    <dbReference type="NCBI Taxonomy" id="1189325"/>
    <lineage>
        <taxon>Bacteria</taxon>
        <taxon>Pseudomonadati</taxon>
        <taxon>Pseudomonadota</taxon>
        <taxon>Alphaproteobacteria</taxon>
        <taxon>Rhodobacterales</taxon>
        <taxon>Paracoccaceae</taxon>
        <taxon>Oceanicella</taxon>
    </lineage>
</organism>
<dbReference type="CDD" id="cd02440">
    <property type="entry name" value="AdoMet_MTases"/>
    <property type="match status" value="1"/>
</dbReference>
<keyword evidence="3 6" id="KW-0489">Methyltransferase</keyword>
<gene>
    <name evidence="6" type="primary">prmA</name>
    <name evidence="7" type="ORF">SAMN05216200_10980</name>
</gene>
<evidence type="ECO:0000313" key="8">
    <source>
        <dbReference type="Proteomes" id="UP000184066"/>
    </source>
</evidence>
<evidence type="ECO:0000256" key="2">
    <source>
        <dbReference type="ARBA" id="ARBA00022490"/>
    </source>
</evidence>
<evidence type="ECO:0000256" key="3">
    <source>
        <dbReference type="ARBA" id="ARBA00022603"/>
    </source>
</evidence>
<keyword evidence="8" id="KW-1185">Reference proteome</keyword>
<dbReference type="InterPro" id="IPR050078">
    <property type="entry name" value="Ribosomal_L11_MeTrfase_PrmA"/>
</dbReference>
<keyword evidence="5 6" id="KW-0949">S-adenosyl-L-methionine</keyword>
<feature type="binding site" evidence="6">
    <location>
        <position position="178"/>
    </location>
    <ligand>
        <name>S-adenosyl-L-methionine</name>
        <dbReference type="ChEBI" id="CHEBI:59789"/>
    </ligand>
</feature>
<feature type="binding site" evidence="6">
    <location>
        <position position="225"/>
    </location>
    <ligand>
        <name>S-adenosyl-L-methionine</name>
        <dbReference type="ChEBI" id="CHEBI:59789"/>
    </ligand>
</feature>
<evidence type="ECO:0000313" key="7">
    <source>
        <dbReference type="EMBL" id="SHN73665.1"/>
    </source>
</evidence>
<keyword evidence="7" id="KW-0689">Ribosomal protein</keyword>
<comment type="subcellular location">
    <subcellularLocation>
        <location evidence="6">Cytoplasm</location>
    </subcellularLocation>
</comment>
<dbReference type="InterPro" id="IPR004498">
    <property type="entry name" value="Ribosomal_PrmA_MeTrfase"/>
</dbReference>
<dbReference type="OrthoDB" id="9785995at2"/>
<keyword evidence="7" id="KW-0687">Ribonucleoprotein</keyword>
<dbReference type="EC" id="2.1.1.-" evidence="6"/>
<protein>
    <recommendedName>
        <fullName evidence="6">Ribosomal protein L11 methyltransferase</fullName>
        <shortName evidence="6">L11 Mtase</shortName>
        <ecNumber evidence="6">2.1.1.-</ecNumber>
    </recommendedName>
</protein>
<evidence type="ECO:0000256" key="4">
    <source>
        <dbReference type="ARBA" id="ARBA00022679"/>
    </source>
</evidence>
<dbReference type="Gene3D" id="3.40.50.150">
    <property type="entry name" value="Vaccinia Virus protein VP39"/>
    <property type="match status" value="1"/>
</dbReference>
<dbReference type="GO" id="GO:0005737">
    <property type="term" value="C:cytoplasm"/>
    <property type="evidence" value="ECO:0007669"/>
    <property type="project" value="UniProtKB-SubCell"/>
</dbReference>
<keyword evidence="2 6" id="KW-0963">Cytoplasm</keyword>
<comment type="similarity">
    <text evidence="1 6">Belongs to the methyltransferase superfamily. PrmA family.</text>
</comment>
<dbReference type="InterPro" id="IPR029063">
    <property type="entry name" value="SAM-dependent_MTases_sf"/>
</dbReference>
<dbReference type="Pfam" id="PF06325">
    <property type="entry name" value="PrmA"/>
    <property type="match status" value="1"/>
</dbReference>
<evidence type="ECO:0000256" key="6">
    <source>
        <dbReference type="HAMAP-Rule" id="MF_00735"/>
    </source>
</evidence>
<comment type="catalytic activity">
    <reaction evidence="6">
        <text>L-lysyl-[protein] + 3 S-adenosyl-L-methionine = N(6),N(6),N(6)-trimethyl-L-lysyl-[protein] + 3 S-adenosyl-L-homocysteine + 3 H(+)</text>
        <dbReference type="Rhea" id="RHEA:54192"/>
        <dbReference type="Rhea" id="RHEA-COMP:9752"/>
        <dbReference type="Rhea" id="RHEA-COMP:13826"/>
        <dbReference type="ChEBI" id="CHEBI:15378"/>
        <dbReference type="ChEBI" id="CHEBI:29969"/>
        <dbReference type="ChEBI" id="CHEBI:57856"/>
        <dbReference type="ChEBI" id="CHEBI:59789"/>
        <dbReference type="ChEBI" id="CHEBI:61961"/>
    </reaction>
</comment>
<dbReference type="GO" id="GO:0032259">
    <property type="term" value="P:methylation"/>
    <property type="evidence" value="ECO:0007669"/>
    <property type="project" value="UniProtKB-KW"/>
</dbReference>
<dbReference type="GO" id="GO:0016279">
    <property type="term" value="F:protein-lysine N-methyltransferase activity"/>
    <property type="evidence" value="ECO:0007669"/>
    <property type="project" value="RHEA"/>
</dbReference>
<comment type="function">
    <text evidence="6">Methylates ribosomal protein L11.</text>
</comment>
<feature type="binding site" evidence="6">
    <location>
        <position position="132"/>
    </location>
    <ligand>
        <name>S-adenosyl-L-methionine</name>
        <dbReference type="ChEBI" id="CHEBI:59789"/>
    </ligand>
</feature>
<dbReference type="PANTHER" id="PTHR43648:SF1">
    <property type="entry name" value="ELECTRON TRANSFER FLAVOPROTEIN BETA SUBUNIT LYSINE METHYLTRANSFERASE"/>
    <property type="match status" value="1"/>
</dbReference>
<proteinExistence type="inferred from homology"/>
<dbReference type="EMBL" id="FRDL01000009">
    <property type="protein sequence ID" value="SHN73665.1"/>
    <property type="molecule type" value="Genomic_DNA"/>
</dbReference>
<accession>A0A1M7TSG9</accession>
<dbReference type="AlphaFoldDB" id="A0A1M7TSG9"/>
<sequence>MTTWTALTTIKGEGPAYALGERIEELPVAPTALAVLEVEDGSGMWEVGAYYTEKPDPVALDLLAAAAGAAPFAVTRLEDRDWVEQVRRELTPVEAGRFVVHGAHDAHRAPRNRIALQIEAAMAFGTGHHGTTRGCLLALDGLADRGFRAARTADIGCGTGVLGMAAAALWRGCVVATDIDPVAVETARANARVNGLAPWMRIGRANGLRADLVREAAPYGLIFANILARPLRGLAPDIARMCAPGGRAVLSGILNEQADWVEGMYRAHGFARERRIRLGEWTTLQLRRL</sequence>